<dbReference type="RefSeq" id="XP_018274925.1">
    <property type="nucleotide sequence ID" value="XM_018424668.1"/>
</dbReference>
<dbReference type="GO" id="GO:0044183">
    <property type="term" value="F:protein folding chaperone"/>
    <property type="evidence" value="ECO:0007669"/>
    <property type="project" value="TreeGrafter"/>
</dbReference>
<name>A0A0J1ASZ3_9TREE</name>
<keyword evidence="7" id="KW-0143">Chaperone</keyword>
<dbReference type="CDD" id="cd20267">
    <property type="entry name" value="Complex1_LYR_LYRM7"/>
    <property type="match status" value="1"/>
</dbReference>
<evidence type="ECO:0000256" key="5">
    <source>
        <dbReference type="ARBA" id="ARBA00022946"/>
    </source>
</evidence>
<evidence type="ECO:0000256" key="3">
    <source>
        <dbReference type="ARBA" id="ARBA00011589"/>
    </source>
</evidence>
<gene>
    <name evidence="10" type="ORF">CC85DRAFT_289528</name>
</gene>
<organism evidence="10 11">
    <name type="scientific">Cutaneotrichosporon oleaginosum</name>
    <dbReference type="NCBI Taxonomy" id="879819"/>
    <lineage>
        <taxon>Eukaryota</taxon>
        <taxon>Fungi</taxon>
        <taxon>Dikarya</taxon>
        <taxon>Basidiomycota</taxon>
        <taxon>Agaricomycotina</taxon>
        <taxon>Tremellomycetes</taxon>
        <taxon>Trichosporonales</taxon>
        <taxon>Trichosporonaceae</taxon>
        <taxon>Cutaneotrichosporon</taxon>
    </lineage>
</organism>
<protein>
    <recommendedName>
        <fullName evidence="4">Mitochondrial zinc maintenance protein 1, mitochondrial</fullName>
    </recommendedName>
</protein>
<reference evidence="10 11" key="1">
    <citation type="submission" date="2015-03" db="EMBL/GenBank/DDBJ databases">
        <title>Genomics and transcriptomics of the oil-accumulating basidiomycete yeast T. oleaginosus allow insights into substrate utilization and the diverse evolutionary trajectories of mating systems in fungi.</title>
        <authorList>
            <consortium name="DOE Joint Genome Institute"/>
            <person name="Kourist R."/>
            <person name="Kracht O."/>
            <person name="Bracharz F."/>
            <person name="Lipzen A."/>
            <person name="Nolan M."/>
            <person name="Ohm R."/>
            <person name="Grigoriev I."/>
            <person name="Sun S."/>
            <person name="Heitman J."/>
            <person name="Bruck T."/>
            <person name="Nowrousian M."/>
        </authorList>
    </citation>
    <scope>NUCLEOTIDE SEQUENCE [LARGE SCALE GENOMIC DNA]</scope>
    <source>
        <strain evidence="10 11">IBC0246</strain>
    </source>
</reference>
<evidence type="ECO:0000256" key="9">
    <source>
        <dbReference type="SAM" id="MobiDB-lite"/>
    </source>
</evidence>
<sequence length="141" mass="15751">MSFPAALRPAARSAYRDVLRAARVTFHADPTRHAQFVAAIRPTFMSATLTDPSKPPAQPLEGPPVDFAAPEEIQKRIAEWKEVATFLRKNVVQGRQDESGTFKLRVTKDTDLGDNETIKAPKPMPITPFPNRGKRRRKCGE</sequence>
<dbReference type="InterPro" id="IPR045298">
    <property type="entry name" value="Complex1_LYR_LYRM7"/>
</dbReference>
<evidence type="ECO:0000256" key="2">
    <source>
        <dbReference type="ARBA" id="ARBA00009949"/>
    </source>
</evidence>
<evidence type="ECO:0000256" key="8">
    <source>
        <dbReference type="ARBA" id="ARBA00025268"/>
    </source>
</evidence>
<dbReference type="Proteomes" id="UP000053611">
    <property type="component" value="Unassembled WGS sequence"/>
</dbReference>
<dbReference type="GO" id="GO:0034551">
    <property type="term" value="P:mitochondrial respiratory chain complex III assembly"/>
    <property type="evidence" value="ECO:0007669"/>
    <property type="project" value="InterPro"/>
</dbReference>
<evidence type="ECO:0000256" key="1">
    <source>
        <dbReference type="ARBA" id="ARBA00004305"/>
    </source>
</evidence>
<accession>A0A0J1ASZ3</accession>
<proteinExistence type="inferred from homology"/>
<dbReference type="OrthoDB" id="277888at2759"/>
<evidence type="ECO:0000256" key="6">
    <source>
        <dbReference type="ARBA" id="ARBA00023128"/>
    </source>
</evidence>
<keyword evidence="6" id="KW-0496">Mitochondrion</keyword>
<dbReference type="PANTHER" id="PTHR46749">
    <property type="entry name" value="COMPLEX III ASSEMBLY FACTOR LYRM7"/>
    <property type="match status" value="1"/>
</dbReference>
<feature type="region of interest" description="Disordered" evidence="9">
    <location>
        <begin position="108"/>
        <end position="141"/>
    </location>
</feature>
<comment type="subcellular location">
    <subcellularLocation>
        <location evidence="1">Mitochondrion matrix</location>
    </subcellularLocation>
</comment>
<dbReference type="GeneID" id="28985271"/>
<comment type="function">
    <text evidence="8">Assembly factor required for Rieske Fe-S protein RIP1 incorporation into the cytochrome b-c1 (CIII) complex. Functions as a chaperone, binding to this subunit within the mitochondrial matrix and stabilizing it prior to its translocation and insertion into the late CIII dimeric intermediate within the mitochondrial inner membrane. Modulates the mitochondrial matrix zinc pool.</text>
</comment>
<keyword evidence="11" id="KW-1185">Reference proteome</keyword>
<dbReference type="GO" id="GO:0005759">
    <property type="term" value="C:mitochondrial matrix"/>
    <property type="evidence" value="ECO:0007669"/>
    <property type="project" value="UniProtKB-SubCell"/>
</dbReference>
<comment type="subunit">
    <text evidence="3">Interacts with RIP1.</text>
</comment>
<keyword evidence="5" id="KW-0809">Transit peptide</keyword>
<evidence type="ECO:0000313" key="10">
    <source>
        <dbReference type="EMBL" id="KLT38434.1"/>
    </source>
</evidence>
<comment type="similarity">
    <text evidence="2">Belongs to the complex I LYR family. MZM1 subfamily.</text>
</comment>
<dbReference type="STRING" id="879819.A0A0J1ASZ3"/>
<dbReference type="InterPro" id="IPR050435">
    <property type="entry name" value="MZM1/LYRM7"/>
</dbReference>
<dbReference type="AlphaFoldDB" id="A0A0J1ASZ3"/>
<evidence type="ECO:0000256" key="7">
    <source>
        <dbReference type="ARBA" id="ARBA00023186"/>
    </source>
</evidence>
<evidence type="ECO:0000256" key="4">
    <source>
        <dbReference type="ARBA" id="ARBA00015108"/>
    </source>
</evidence>
<feature type="compositionally biased region" description="Basic and acidic residues" evidence="9">
    <location>
        <begin position="108"/>
        <end position="119"/>
    </location>
</feature>
<dbReference type="EMBL" id="KQ087307">
    <property type="protein sequence ID" value="KLT38434.1"/>
    <property type="molecule type" value="Genomic_DNA"/>
</dbReference>
<feature type="compositionally biased region" description="Basic residues" evidence="9">
    <location>
        <begin position="132"/>
        <end position="141"/>
    </location>
</feature>
<evidence type="ECO:0000313" key="11">
    <source>
        <dbReference type="Proteomes" id="UP000053611"/>
    </source>
</evidence>
<dbReference type="PANTHER" id="PTHR46749:SF1">
    <property type="entry name" value="COMPLEX III ASSEMBLY FACTOR LYRM7"/>
    <property type="match status" value="1"/>
</dbReference>